<dbReference type="Proteomes" id="UP000198287">
    <property type="component" value="Unassembled WGS sequence"/>
</dbReference>
<gene>
    <name evidence="2" type="ORF">Fcan01_08637</name>
</gene>
<dbReference type="EMBL" id="LNIX01000004">
    <property type="protein sequence ID" value="OXA55746.1"/>
    <property type="molecule type" value="Genomic_DNA"/>
</dbReference>
<evidence type="ECO:0000313" key="3">
    <source>
        <dbReference type="Proteomes" id="UP000198287"/>
    </source>
</evidence>
<dbReference type="AlphaFoldDB" id="A0A226EGG5"/>
<evidence type="ECO:0000313" key="2">
    <source>
        <dbReference type="EMBL" id="OXA55746.1"/>
    </source>
</evidence>
<reference evidence="2 3" key="1">
    <citation type="submission" date="2015-12" db="EMBL/GenBank/DDBJ databases">
        <title>The genome of Folsomia candida.</title>
        <authorList>
            <person name="Faddeeva A."/>
            <person name="Derks M.F."/>
            <person name="Anvar Y."/>
            <person name="Smit S."/>
            <person name="Van Straalen N."/>
            <person name="Roelofs D."/>
        </authorList>
    </citation>
    <scope>NUCLEOTIDE SEQUENCE [LARGE SCALE GENOMIC DNA]</scope>
    <source>
        <strain evidence="2 3">VU population</strain>
        <tissue evidence="2">Whole body</tissue>
    </source>
</reference>
<feature type="signal peptide" evidence="1">
    <location>
        <begin position="1"/>
        <end position="22"/>
    </location>
</feature>
<organism evidence="2 3">
    <name type="scientific">Folsomia candida</name>
    <name type="common">Springtail</name>
    <dbReference type="NCBI Taxonomy" id="158441"/>
    <lineage>
        <taxon>Eukaryota</taxon>
        <taxon>Metazoa</taxon>
        <taxon>Ecdysozoa</taxon>
        <taxon>Arthropoda</taxon>
        <taxon>Hexapoda</taxon>
        <taxon>Collembola</taxon>
        <taxon>Entomobryomorpha</taxon>
        <taxon>Isotomoidea</taxon>
        <taxon>Isotomidae</taxon>
        <taxon>Proisotominae</taxon>
        <taxon>Folsomia</taxon>
    </lineage>
</organism>
<accession>A0A226EGG5</accession>
<keyword evidence="1" id="KW-0732">Signal</keyword>
<feature type="chain" id="PRO_5013347856" evidence="1">
    <location>
        <begin position="23"/>
        <end position="210"/>
    </location>
</feature>
<name>A0A226EGG5_FOLCA</name>
<keyword evidence="3" id="KW-1185">Reference proteome</keyword>
<evidence type="ECO:0000256" key="1">
    <source>
        <dbReference type="SAM" id="SignalP"/>
    </source>
</evidence>
<comment type="caution">
    <text evidence="2">The sequence shown here is derived from an EMBL/GenBank/DDBJ whole genome shotgun (WGS) entry which is preliminary data.</text>
</comment>
<proteinExistence type="predicted"/>
<protein>
    <submittedName>
        <fullName evidence="2">Uncharacterized protein</fullName>
    </submittedName>
</protein>
<sequence>MPYQISRYILLLSIITTYLGLAQDNYQILQVHSNCINQTNMNKFDNAYEKSPTKFTNTPTVVMLTANAKLVSISDAPEGKVSINFDIWQSWSDPRLAFHEPSSSGFYNIGEQQTSIGSNGEVFRQVLAGIDAPLTEVGDTKFRTNVMFNPTELEDDVVYRWSPKPVTVSENKIRGCGIAGVPTTCPTSEDTEGDDRRMNCIRVMIDISCA</sequence>